<evidence type="ECO:0000256" key="7">
    <source>
        <dbReference type="ARBA" id="ARBA00022801"/>
    </source>
</evidence>
<feature type="transmembrane region" description="Helical" evidence="12">
    <location>
        <begin position="39"/>
        <end position="60"/>
    </location>
</feature>
<name>A0A328Q2Y3_9EURY</name>
<dbReference type="RefSeq" id="WP_112149223.1">
    <property type="nucleotide sequence ID" value="NZ_CAUHHK010000020.1"/>
</dbReference>
<evidence type="ECO:0000256" key="11">
    <source>
        <dbReference type="ARBA" id="ARBA00047594"/>
    </source>
</evidence>
<dbReference type="GO" id="GO:0050380">
    <property type="term" value="F:undecaprenyl-diphosphatase activity"/>
    <property type="evidence" value="ECO:0007669"/>
    <property type="project" value="UniProtKB-UniRule"/>
</dbReference>
<dbReference type="AlphaFoldDB" id="A0A328Q2Y3"/>
<dbReference type="Pfam" id="PF02673">
    <property type="entry name" value="BacA"/>
    <property type="match status" value="1"/>
</dbReference>
<dbReference type="HAMAP" id="MF_01006">
    <property type="entry name" value="Undec_diphosphatase"/>
    <property type="match status" value="1"/>
</dbReference>
<evidence type="ECO:0000313" key="14">
    <source>
        <dbReference type="Proteomes" id="UP000248557"/>
    </source>
</evidence>
<gene>
    <name evidence="12" type="primary">uppP</name>
    <name evidence="13" type="ORF">CA615_00070</name>
</gene>
<evidence type="ECO:0000256" key="12">
    <source>
        <dbReference type="HAMAP-Rule" id="MF_01006"/>
    </source>
</evidence>
<evidence type="ECO:0000256" key="6">
    <source>
        <dbReference type="ARBA" id="ARBA00022692"/>
    </source>
</evidence>
<dbReference type="Proteomes" id="UP000248557">
    <property type="component" value="Unassembled WGS sequence"/>
</dbReference>
<evidence type="ECO:0000256" key="5">
    <source>
        <dbReference type="ARBA" id="ARBA00022475"/>
    </source>
</evidence>
<dbReference type="PANTHER" id="PTHR30622:SF2">
    <property type="entry name" value="UNDECAPRENYL-DIPHOSPHATASE"/>
    <property type="match status" value="1"/>
</dbReference>
<evidence type="ECO:0000256" key="8">
    <source>
        <dbReference type="ARBA" id="ARBA00022989"/>
    </source>
</evidence>
<proteinExistence type="inferred from homology"/>
<evidence type="ECO:0000256" key="2">
    <source>
        <dbReference type="ARBA" id="ARBA00010621"/>
    </source>
</evidence>
<comment type="function">
    <text evidence="12">Catalyzes the dephosphorylation of undecaprenyl diphosphate (UPP).</text>
</comment>
<feature type="transmembrane region" description="Helical" evidence="12">
    <location>
        <begin position="227"/>
        <end position="246"/>
    </location>
</feature>
<keyword evidence="6 12" id="KW-0812">Transmembrane</keyword>
<feature type="transmembrane region" description="Helical" evidence="12">
    <location>
        <begin position="198"/>
        <end position="215"/>
    </location>
</feature>
<comment type="catalytic activity">
    <reaction evidence="11 12">
        <text>di-trans,octa-cis-undecaprenyl diphosphate + H2O = di-trans,octa-cis-undecaprenyl phosphate + phosphate + H(+)</text>
        <dbReference type="Rhea" id="RHEA:28094"/>
        <dbReference type="ChEBI" id="CHEBI:15377"/>
        <dbReference type="ChEBI" id="CHEBI:15378"/>
        <dbReference type="ChEBI" id="CHEBI:43474"/>
        <dbReference type="ChEBI" id="CHEBI:58405"/>
        <dbReference type="ChEBI" id="CHEBI:60392"/>
        <dbReference type="EC" id="3.6.1.27"/>
    </reaction>
</comment>
<accession>A0A328Q2Y3</accession>
<evidence type="ECO:0000256" key="3">
    <source>
        <dbReference type="ARBA" id="ARBA00012374"/>
    </source>
</evidence>
<comment type="subcellular location">
    <subcellularLocation>
        <location evidence="1 12">Cell membrane</location>
        <topology evidence="1 12">Multi-pass membrane protein</topology>
    </subcellularLocation>
</comment>
<reference evidence="13 14" key="1">
    <citation type="submission" date="2017-05" db="EMBL/GenBank/DDBJ databases">
        <title>Host range expansion of the Methanosphaera genus to humans and monogastric animals involves recent and extensive reduction in genome content.</title>
        <authorList>
            <person name="Hoedt E.C."/>
            <person name="Volmer J.G."/>
            <person name="Parks D.H."/>
            <person name="Rosewarne C.P."/>
            <person name="Denman S.E."/>
            <person name="Mcsweeney C.S."/>
            <person name="O Cuiv P."/>
            <person name="Hugenholtz P."/>
            <person name="Tyson G.W."/>
            <person name="Morrison M."/>
        </authorList>
    </citation>
    <scope>NUCLEOTIDE SEQUENCE [LARGE SCALE GENOMIC DNA]</scope>
    <source>
        <strain evidence="13 14">PA5</strain>
    </source>
</reference>
<evidence type="ECO:0000256" key="4">
    <source>
        <dbReference type="ARBA" id="ARBA00021581"/>
    </source>
</evidence>
<evidence type="ECO:0000313" key="13">
    <source>
        <dbReference type="EMBL" id="RAP03873.1"/>
    </source>
</evidence>
<evidence type="ECO:0000256" key="10">
    <source>
        <dbReference type="ARBA" id="ARBA00032707"/>
    </source>
</evidence>
<sequence length="276" mass="29872">MLDILSAIILGAVQGISEFLPISSSGHLVLVPALLGIETGLAFDTILHIGTLVAIFTFFWKDIINLIKGFILSIIDLTEGVDIFKRELHRVPEKRFAWLIIVGTIPTGIMGILLKDAIETIFRGTLFVGIFLLVTAAVLYYSERHSSGQITQKDMSFKQALIVGICQGLAVFPGISRSGSTIASGLCLGLNREYAARYSFLLSIPAVIGAGLIQIKDIATLDASVSVLLAGFISSVIFGYLSIKLLMKMIKGWSLDIFAYYCTIIGIITIILSVVL</sequence>
<dbReference type="EMBL" id="NGJK01000001">
    <property type="protein sequence ID" value="RAP03873.1"/>
    <property type="molecule type" value="Genomic_DNA"/>
</dbReference>
<feature type="transmembrane region" description="Helical" evidence="12">
    <location>
        <begin position="120"/>
        <end position="141"/>
    </location>
</feature>
<dbReference type="PANTHER" id="PTHR30622">
    <property type="entry name" value="UNDECAPRENYL-DIPHOSPHATASE"/>
    <property type="match status" value="1"/>
</dbReference>
<evidence type="ECO:0000256" key="9">
    <source>
        <dbReference type="ARBA" id="ARBA00023136"/>
    </source>
</evidence>
<keyword evidence="7 12" id="KW-0378">Hydrolase</keyword>
<feature type="transmembrane region" description="Helical" evidence="12">
    <location>
        <begin position="96"/>
        <end position="114"/>
    </location>
</feature>
<evidence type="ECO:0000256" key="1">
    <source>
        <dbReference type="ARBA" id="ARBA00004651"/>
    </source>
</evidence>
<keyword evidence="8 12" id="KW-1133">Transmembrane helix</keyword>
<feature type="transmembrane region" description="Helical" evidence="12">
    <location>
        <begin position="258"/>
        <end position="275"/>
    </location>
</feature>
<dbReference type="GO" id="GO:0005886">
    <property type="term" value="C:plasma membrane"/>
    <property type="evidence" value="ECO:0007669"/>
    <property type="project" value="UniProtKB-SubCell"/>
</dbReference>
<dbReference type="InterPro" id="IPR003824">
    <property type="entry name" value="UppP"/>
</dbReference>
<keyword evidence="9 12" id="KW-0472">Membrane</keyword>
<comment type="similarity">
    <text evidence="2 12">Belongs to the UppP family.</text>
</comment>
<dbReference type="EC" id="3.6.1.27" evidence="3 12"/>
<protein>
    <recommendedName>
        <fullName evidence="4 12">Undecaprenyl-diphosphatase</fullName>
        <ecNumber evidence="3 12">3.6.1.27</ecNumber>
    </recommendedName>
    <alternativeName>
        <fullName evidence="10 12">Undecaprenyl pyrophosphate phosphatase</fullName>
    </alternativeName>
</protein>
<keyword evidence="5 12" id="KW-1003">Cell membrane</keyword>
<organism evidence="13 14">
    <name type="scientific">Methanosphaera stadtmanae</name>
    <dbReference type="NCBI Taxonomy" id="2317"/>
    <lineage>
        <taxon>Archaea</taxon>
        <taxon>Methanobacteriati</taxon>
        <taxon>Methanobacteriota</taxon>
        <taxon>Methanomada group</taxon>
        <taxon>Methanobacteria</taxon>
        <taxon>Methanobacteriales</taxon>
        <taxon>Methanobacteriaceae</taxon>
        <taxon>Methanosphaera</taxon>
    </lineage>
</organism>
<comment type="caution">
    <text evidence="13">The sequence shown here is derived from an EMBL/GenBank/DDBJ whole genome shotgun (WGS) entry which is preliminary data.</text>
</comment>